<evidence type="ECO:0000313" key="4">
    <source>
        <dbReference type="WBParaSite" id="NBR_0002166601-mRNA-1"/>
    </source>
</evidence>
<keyword evidence="1" id="KW-0175">Coiled coil</keyword>
<dbReference type="EMBL" id="UYSL01026675">
    <property type="protein sequence ID" value="VDL85829.1"/>
    <property type="molecule type" value="Genomic_DNA"/>
</dbReference>
<proteinExistence type="predicted"/>
<evidence type="ECO:0000313" key="2">
    <source>
        <dbReference type="EMBL" id="VDL85829.1"/>
    </source>
</evidence>
<organism evidence="4">
    <name type="scientific">Nippostrongylus brasiliensis</name>
    <name type="common">Rat hookworm</name>
    <dbReference type="NCBI Taxonomy" id="27835"/>
    <lineage>
        <taxon>Eukaryota</taxon>
        <taxon>Metazoa</taxon>
        <taxon>Ecdysozoa</taxon>
        <taxon>Nematoda</taxon>
        <taxon>Chromadorea</taxon>
        <taxon>Rhabditida</taxon>
        <taxon>Rhabditina</taxon>
        <taxon>Rhabditomorpha</taxon>
        <taxon>Strongyloidea</taxon>
        <taxon>Heligmosomidae</taxon>
        <taxon>Nippostrongylus</taxon>
    </lineage>
</organism>
<gene>
    <name evidence="2" type="ORF">NBR_LOCUS21667</name>
</gene>
<dbReference type="WBParaSite" id="NBR_0002166601-mRNA-1">
    <property type="protein sequence ID" value="NBR_0002166601-mRNA-1"/>
    <property type="gene ID" value="NBR_0002166601"/>
</dbReference>
<evidence type="ECO:0000256" key="1">
    <source>
        <dbReference type="SAM" id="Coils"/>
    </source>
</evidence>
<reference evidence="2 3" key="2">
    <citation type="submission" date="2018-11" db="EMBL/GenBank/DDBJ databases">
        <authorList>
            <consortium name="Pathogen Informatics"/>
        </authorList>
    </citation>
    <scope>NUCLEOTIDE SEQUENCE [LARGE SCALE GENOMIC DNA]</scope>
</reference>
<feature type="coiled-coil region" evidence="1">
    <location>
        <begin position="25"/>
        <end position="110"/>
    </location>
</feature>
<keyword evidence="3" id="KW-1185">Reference proteome</keyword>
<dbReference type="Proteomes" id="UP000271162">
    <property type="component" value="Unassembled WGS sequence"/>
</dbReference>
<protein>
    <submittedName>
        <fullName evidence="4">Stathmin</fullName>
    </submittedName>
</protein>
<name>A0A0N4YWP4_NIPBR</name>
<reference evidence="4" key="1">
    <citation type="submission" date="2017-02" db="UniProtKB">
        <authorList>
            <consortium name="WormBaseParasite"/>
        </authorList>
    </citation>
    <scope>IDENTIFICATION</scope>
</reference>
<dbReference type="AlphaFoldDB" id="A0A0N4YWP4"/>
<evidence type="ECO:0000313" key="3">
    <source>
        <dbReference type="Proteomes" id="UP000271162"/>
    </source>
</evidence>
<sequence length="121" mass="14448">MLQITLYLRSNRTYQITCETTSVDIEEDKREARKEAREKRFLEERRQLKQKESEKGKALEALKAQVDELKEKIAERKANETRRLRNHEKIEKLRSRVAAANEKSKHLKGNWVITQSLYHIL</sequence>
<accession>A0A0N4YWP4</accession>